<dbReference type="GO" id="GO:0035925">
    <property type="term" value="F:mRNA 3'-UTR AU-rich region binding"/>
    <property type="evidence" value="ECO:0007669"/>
    <property type="project" value="TreeGrafter"/>
</dbReference>
<dbReference type="InterPro" id="IPR013149">
    <property type="entry name" value="ADH-like_C"/>
</dbReference>
<dbReference type="SUPFAM" id="SSF50129">
    <property type="entry name" value="GroES-like"/>
    <property type="match status" value="1"/>
</dbReference>
<dbReference type="PANTHER" id="PTHR48106">
    <property type="entry name" value="QUINONE OXIDOREDUCTASE PIG3-RELATED"/>
    <property type="match status" value="1"/>
</dbReference>
<evidence type="ECO:0000313" key="4">
    <source>
        <dbReference type="EMBL" id="PKG25772.1"/>
    </source>
</evidence>
<dbReference type="RefSeq" id="WP_066194091.1">
    <property type="nucleotide sequence ID" value="NZ_JARMMB010000034.1"/>
</dbReference>
<dbReference type="Gene3D" id="3.90.180.10">
    <property type="entry name" value="Medium-chain alcohol dehydrogenases, catalytic domain"/>
    <property type="match status" value="1"/>
</dbReference>
<dbReference type="InterPro" id="IPR020843">
    <property type="entry name" value="ER"/>
</dbReference>
<evidence type="ECO:0000313" key="5">
    <source>
        <dbReference type="Proteomes" id="UP000233343"/>
    </source>
</evidence>
<dbReference type="Proteomes" id="UP000233343">
    <property type="component" value="Unassembled WGS sequence"/>
</dbReference>
<name>A0A2N0Z8E0_9BACI</name>
<dbReference type="PANTHER" id="PTHR48106:SF13">
    <property type="entry name" value="QUINONE OXIDOREDUCTASE-RELATED"/>
    <property type="match status" value="1"/>
</dbReference>
<dbReference type="GO" id="GO:0003960">
    <property type="term" value="F:quinone reductase (NADPH) activity"/>
    <property type="evidence" value="ECO:0007669"/>
    <property type="project" value="TreeGrafter"/>
</dbReference>
<dbReference type="SUPFAM" id="SSF51735">
    <property type="entry name" value="NAD(P)-binding Rossmann-fold domains"/>
    <property type="match status" value="1"/>
</dbReference>
<dbReference type="GO" id="GO:0005829">
    <property type="term" value="C:cytosol"/>
    <property type="evidence" value="ECO:0007669"/>
    <property type="project" value="TreeGrafter"/>
</dbReference>
<dbReference type="Pfam" id="PF08240">
    <property type="entry name" value="ADH_N"/>
    <property type="match status" value="1"/>
</dbReference>
<keyword evidence="5" id="KW-1185">Reference proteome</keyword>
<dbReference type="EMBL" id="PISD01000098">
    <property type="protein sequence ID" value="PKG25772.1"/>
    <property type="molecule type" value="Genomic_DNA"/>
</dbReference>
<comment type="caution">
    <text evidence="4">The sequence shown here is derived from an EMBL/GenBank/DDBJ whole genome shotgun (WGS) entry which is preliminary data.</text>
</comment>
<feature type="domain" description="Enoyl reductase (ER)" evidence="3">
    <location>
        <begin position="10"/>
        <end position="319"/>
    </location>
</feature>
<gene>
    <name evidence="4" type="ORF">CWS20_27435</name>
</gene>
<reference evidence="4 5" key="1">
    <citation type="journal article" date="2010" name="Int. J. Syst. Evol. Microbiol.">
        <title>Bacillus horneckiae sp. nov., isolated from a spacecraft-assembly clean room.</title>
        <authorList>
            <person name="Vaishampayan P."/>
            <person name="Probst A."/>
            <person name="Krishnamurthi S."/>
            <person name="Ghosh S."/>
            <person name="Osman S."/>
            <person name="McDowall A."/>
            <person name="Ruckmani A."/>
            <person name="Mayilraj S."/>
            <person name="Venkateswaran K."/>
        </authorList>
    </citation>
    <scope>NUCLEOTIDE SEQUENCE [LARGE SCALE GENOMIC DNA]</scope>
    <source>
        <strain evidence="5">1PO1SC</strain>
    </source>
</reference>
<accession>A0A2N0Z8E0</accession>
<dbReference type="SMART" id="SM00829">
    <property type="entry name" value="PKS_ER"/>
    <property type="match status" value="1"/>
</dbReference>
<evidence type="ECO:0000256" key="1">
    <source>
        <dbReference type="ARBA" id="ARBA00022857"/>
    </source>
</evidence>
<keyword evidence="2" id="KW-0560">Oxidoreductase</keyword>
<protein>
    <submittedName>
        <fullName evidence="4">Quinone oxidoreductase</fullName>
    </submittedName>
</protein>
<sequence length="322" mass="35296">MKAIIQEKYGGIDVLQYKEVERPQASSNEILIKNAYTSVNYADLKKRRGNKEKGKFPMILGLDVAGTIEEAAEQSSFSIGDRVIAFPKNGSYSQYSVANEQLVFKIPDHLSFEQAAAMPTVSILSYILLHDIGQVRADDTIVIHSAAGGVGTLITQLAKLAGIKTIIGTVGNLDKQDYVLKNGANFVYTYDEFAEKVMEITNSAGANIIFDSVAGEITRRSLDCLAFYGTLVQFGNSSGKAGSLTTNDVHNSCRNIKGFSFGTTRKHRPEIVAPFAEKVIDLFANNKIKIPIERVFDLSDAAEAHKRIESRQHKGKVIIKIS</sequence>
<dbReference type="GO" id="GO:0070402">
    <property type="term" value="F:NADPH binding"/>
    <property type="evidence" value="ECO:0007669"/>
    <property type="project" value="TreeGrafter"/>
</dbReference>
<dbReference type="InterPro" id="IPR011032">
    <property type="entry name" value="GroES-like_sf"/>
</dbReference>
<evidence type="ECO:0000259" key="3">
    <source>
        <dbReference type="SMART" id="SM00829"/>
    </source>
</evidence>
<organism evidence="4 5">
    <name type="scientific">Cytobacillus horneckiae</name>
    <dbReference type="NCBI Taxonomy" id="549687"/>
    <lineage>
        <taxon>Bacteria</taxon>
        <taxon>Bacillati</taxon>
        <taxon>Bacillota</taxon>
        <taxon>Bacilli</taxon>
        <taxon>Bacillales</taxon>
        <taxon>Bacillaceae</taxon>
        <taxon>Cytobacillus</taxon>
    </lineage>
</organism>
<dbReference type="InterPro" id="IPR013154">
    <property type="entry name" value="ADH-like_N"/>
</dbReference>
<keyword evidence="1" id="KW-0521">NADP</keyword>
<dbReference type="Pfam" id="PF00107">
    <property type="entry name" value="ADH_zinc_N"/>
    <property type="match status" value="1"/>
</dbReference>
<dbReference type="InterPro" id="IPR036291">
    <property type="entry name" value="NAD(P)-bd_dom_sf"/>
</dbReference>
<proteinExistence type="predicted"/>
<dbReference type="AlphaFoldDB" id="A0A2N0Z8E0"/>
<dbReference type="Gene3D" id="3.40.50.720">
    <property type="entry name" value="NAD(P)-binding Rossmann-like Domain"/>
    <property type="match status" value="1"/>
</dbReference>
<evidence type="ECO:0000256" key="2">
    <source>
        <dbReference type="ARBA" id="ARBA00023002"/>
    </source>
</evidence>